<dbReference type="WBParaSite" id="Csp11.Scaffold629.g11167.t1">
    <property type="protein sequence ID" value="Csp11.Scaffold629.g11167.t1"/>
    <property type="gene ID" value="Csp11.Scaffold629.g11167"/>
</dbReference>
<dbReference type="InterPro" id="IPR040161">
    <property type="entry name" value="FB224"/>
</dbReference>
<dbReference type="PROSITE" id="PS50181">
    <property type="entry name" value="FBOX"/>
    <property type="match status" value="1"/>
</dbReference>
<organism evidence="2 3">
    <name type="scientific">Caenorhabditis tropicalis</name>
    <dbReference type="NCBI Taxonomy" id="1561998"/>
    <lineage>
        <taxon>Eukaryota</taxon>
        <taxon>Metazoa</taxon>
        <taxon>Ecdysozoa</taxon>
        <taxon>Nematoda</taxon>
        <taxon>Chromadorea</taxon>
        <taxon>Rhabditida</taxon>
        <taxon>Rhabditina</taxon>
        <taxon>Rhabditomorpha</taxon>
        <taxon>Rhabditoidea</taxon>
        <taxon>Rhabditidae</taxon>
        <taxon>Peloderinae</taxon>
        <taxon>Caenorhabditis</taxon>
    </lineage>
</organism>
<dbReference type="Pfam" id="PF01827">
    <property type="entry name" value="FTH"/>
    <property type="match status" value="1"/>
</dbReference>
<dbReference type="AlphaFoldDB" id="A0A1I7TRY0"/>
<dbReference type="InterPro" id="IPR036047">
    <property type="entry name" value="F-box-like_dom_sf"/>
</dbReference>
<dbReference type="PANTHER" id="PTHR23015">
    <property type="entry name" value="UNCHARACTERIZED C.ELEGANS PROTEIN"/>
    <property type="match status" value="1"/>
</dbReference>
<evidence type="ECO:0000313" key="3">
    <source>
        <dbReference type="WBParaSite" id="Csp11.Scaffold629.g11167.t1"/>
    </source>
</evidence>
<dbReference type="InterPro" id="IPR001810">
    <property type="entry name" value="F-box_dom"/>
</dbReference>
<dbReference type="SUPFAM" id="SSF81383">
    <property type="entry name" value="F-box domain"/>
    <property type="match status" value="1"/>
</dbReference>
<evidence type="ECO:0000259" key="1">
    <source>
        <dbReference type="PROSITE" id="PS50181"/>
    </source>
</evidence>
<feature type="domain" description="F-box" evidence="1">
    <location>
        <begin position="19"/>
        <end position="75"/>
    </location>
</feature>
<evidence type="ECO:0000313" key="2">
    <source>
        <dbReference type="Proteomes" id="UP000095282"/>
    </source>
</evidence>
<dbReference type="GO" id="GO:0045087">
    <property type="term" value="P:innate immune response"/>
    <property type="evidence" value="ECO:0007669"/>
    <property type="project" value="TreeGrafter"/>
</dbReference>
<dbReference type="PANTHER" id="PTHR23015:SF4">
    <property type="entry name" value="DUF38 DOMAIN-CONTAINING PROTEIN-RELATED"/>
    <property type="match status" value="1"/>
</dbReference>
<keyword evidence="2" id="KW-1185">Reference proteome</keyword>
<dbReference type="Pfam" id="PF00646">
    <property type="entry name" value="F-box"/>
    <property type="match status" value="1"/>
</dbReference>
<dbReference type="Proteomes" id="UP000095282">
    <property type="component" value="Unplaced"/>
</dbReference>
<name>A0A1I7TRY0_9PELO</name>
<proteinExistence type="predicted"/>
<sequence length="316" mass="36633">MALPTRATQLLLENPDSDQKSLPHLPNELLLMITNYLDFKSQMHVRNVAHHLRDIVDHLAKPPINEIKCEFFKDESSNVSAKIKYSAGGFITRTNFHKKYDLNSAIDHLGILLKNRRLQLSIFYWKNTVSTEIDRQLLNITNSLNHRLFINYLDASLAGDMMVDFVKVTRPGILNQIFQIETVEPINLDRLVQLRQFKSAKKVDFSGIIPDFSRHARHFLHFDEVFVKAEKISMEAVLALKEFFTRSDQCARFSIDERIEPSNLELEAALAPSNYQLSEEDAWHRGDDGYRAYAIPDSNDYLDVVFVDNWLTFERC</sequence>
<protein>
    <submittedName>
        <fullName evidence="3">F-box domain-containing protein</fullName>
    </submittedName>
</protein>
<reference evidence="3" key="1">
    <citation type="submission" date="2016-11" db="UniProtKB">
        <authorList>
            <consortium name="WormBaseParasite"/>
        </authorList>
    </citation>
    <scope>IDENTIFICATION</scope>
</reference>
<accession>A0A1I7TRY0</accession>
<dbReference type="InterPro" id="IPR002900">
    <property type="entry name" value="DUF38/FTH_CAE_spp"/>
</dbReference>
<dbReference type="SMART" id="SM00256">
    <property type="entry name" value="FBOX"/>
    <property type="match status" value="1"/>
</dbReference>